<dbReference type="PROSITE" id="PS51909">
    <property type="entry name" value="LYSOZYME_I"/>
    <property type="match status" value="1"/>
</dbReference>
<evidence type="ECO:0000256" key="1">
    <source>
        <dbReference type="ARBA" id="ARBA00000632"/>
    </source>
</evidence>
<evidence type="ECO:0000313" key="11">
    <source>
        <dbReference type="RefSeq" id="XP_034231075.1"/>
    </source>
</evidence>
<evidence type="ECO:0000256" key="8">
    <source>
        <dbReference type="PIRSR" id="PIRSR608597-3"/>
    </source>
</evidence>
<dbReference type="PANTHER" id="PTHR11195:SF13">
    <property type="entry name" value="INVERTEBRATE-TYPE LYSOZYME 2-RELATED"/>
    <property type="match status" value="1"/>
</dbReference>
<dbReference type="Proteomes" id="UP000515158">
    <property type="component" value="Unplaced"/>
</dbReference>
<evidence type="ECO:0000256" key="4">
    <source>
        <dbReference type="ARBA" id="ARBA00022638"/>
    </source>
</evidence>
<keyword evidence="7" id="KW-0326">Glycosidase</keyword>
<dbReference type="RefSeq" id="XP_034231075.1">
    <property type="nucleotide sequence ID" value="XM_034375184.1"/>
</dbReference>
<dbReference type="InParanoid" id="A0A6P8Y3Y6"/>
<dbReference type="PANTHER" id="PTHR11195">
    <property type="entry name" value="DESTABILASE-RELATED"/>
    <property type="match status" value="1"/>
</dbReference>
<sequence length="268" mass="29734">MLPTVARTALLLAVLLAATVAQQFQQLQPLQSSSQRELLLLVQDIQNQLQQQGFQGFQQDGLQVQLSQPVILERRVVSVDPPREQQVQPQLQAQRVAVPVQAVQAAQQARQRPAANSTGKPQFVDPGVGRWVLQSDPSCLPCICEAASGCDEAIGCDDRGFCGPFLLSKRYWTLAGKPLLKGDSVDRPAASSDCLRDSFCAAEAVRGYLDRFAQDCDGDRRVDCLDLARVHFQGPFNCRAPLQPPTDFSETFRRCWDASRQNSQNRRR</sequence>
<dbReference type="OrthoDB" id="6337871at2759"/>
<feature type="signal peptide" evidence="9">
    <location>
        <begin position="1"/>
        <end position="21"/>
    </location>
</feature>
<evidence type="ECO:0000256" key="2">
    <source>
        <dbReference type="ARBA" id="ARBA00012732"/>
    </source>
</evidence>
<dbReference type="GO" id="GO:0003796">
    <property type="term" value="F:lysozyme activity"/>
    <property type="evidence" value="ECO:0007669"/>
    <property type="project" value="UniProtKB-EC"/>
</dbReference>
<dbReference type="KEGG" id="tpal:117639476"/>
<accession>A0A6P8Y3Y6</accession>
<keyword evidence="3" id="KW-0929">Antimicrobial</keyword>
<dbReference type="Pfam" id="PF05497">
    <property type="entry name" value="Destabilase"/>
    <property type="match status" value="1"/>
</dbReference>
<feature type="chain" id="PRO_5028388067" description="lysozyme" evidence="9">
    <location>
        <begin position="22"/>
        <end position="268"/>
    </location>
</feature>
<feature type="disulfide bond" evidence="8">
    <location>
        <begin position="144"/>
        <end position="150"/>
    </location>
</feature>
<evidence type="ECO:0000256" key="6">
    <source>
        <dbReference type="ARBA" id="ARBA00023157"/>
    </source>
</evidence>
<dbReference type="GO" id="GO:0031640">
    <property type="term" value="P:killing of cells of another organism"/>
    <property type="evidence" value="ECO:0007669"/>
    <property type="project" value="UniProtKB-KW"/>
</dbReference>
<comment type="catalytic activity">
    <reaction evidence="1">
        <text>Hydrolysis of (1-&gt;4)-beta-linkages between N-acetylmuramic acid and N-acetyl-D-glucosamine residues in a peptidoglycan and between N-acetyl-D-glucosamine residues in chitodextrins.</text>
        <dbReference type="EC" id="3.2.1.17"/>
    </reaction>
</comment>
<evidence type="ECO:0000256" key="5">
    <source>
        <dbReference type="ARBA" id="ARBA00022801"/>
    </source>
</evidence>
<dbReference type="GO" id="GO:0042742">
    <property type="term" value="P:defense response to bacterium"/>
    <property type="evidence" value="ECO:0007669"/>
    <property type="project" value="UniProtKB-KW"/>
</dbReference>
<evidence type="ECO:0000313" key="10">
    <source>
        <dbReference type="Proteomes" id="UP000515158"/>
    </source>
</evidence>
<gene>
    <name evidence="11" type="primary">LOC117639476</name>
</gene>
<dbReference type="InterPro" id="IPR008597">
    <property type="entry name" value="Invert_lysozyme"/>
</dbReference>
<feature type="disulfide bond" evidence="8">
    <location>
        <begin position="139"/>
        <end position="224"/>
    </location>
</feature>
<reference evidence="11" key="1">
    <citation type="submission" date="2025-08" db="UniProtKB">
        <authorList>
            <consortium name="RefSeq"/>
        </authorList>
    </citation>
    <scope>IDENTIFICATION</scope>
    <source>
        <tissue evidence="11">Total insect</tissue>
    </source>
</reference>
<keyword evidence="6 8" id="KW-1015">Disulfide bond</keyword>
<dbReference type="AlphaFoldDB" id="A0A6P8Y3Y6"/>
<dbReference type="CDD" id="cd16890">
    <property type="entry name" value="lyz_i"/>
    <property type="match status" value="1"/>
</dbReference>
<evidence type="ECO:0000256" key="7">
    <source>
        <dbReference type="ARBA" id="ARBA00023295"/>
    </source>
</evidence>
<feature type="disulfide bond" evidence="8">
    <location>
        <begin position="194"/>
        <end position="200"/>
    </location>
</feature>
<proteinExistence type="predicted"/>
<keyword evidence="10" id="KW-1185">Reference proteome</keyword>
<keyword evidence="5" id="KW-0378">Hydrolase</keyword>
<organism evidence="11">
    <name type="scientific">Thrips palmi</name>
    <name type="common">Melon thrips</name>
    <dbReference type="NCBI Taxonomy" id="161013"/>
    <lineage>
        <taxon>Eukaryota</taxon>
        <taxon>Metazoa</taxon>
        <taxon>Ecdysozoa</taxon>
        <taxon>Arthropoda</taxon>
        <taxon>Hexapoda</taxon>
        <taxon>Insecta</taxon>
        <taxon>Pterygota</taxon>
        <taxon>Neoptera</taxon>
        <taxon>Paraneoptera</taxon>
        <taxon>Thysanoptera</taxon>
        <taxon>Terebrantia</taxon>
        <taxon>Thripoidea</taxon>
        <taxon>Thripidae</taxon>
        <taxon>Thrips</taxon>
    </lineage>
</organism>
<dbReference type="GeneID" id="117639476"/>
<protein>
    <recommendedName>
        <fullName evidence="2">lysozyme</fullName>
        <ecNumber evidence="2">3.2.1.17</ecNumber>
    </recommendedName>
</protein>
<evidence type="ECO:0000256" key="3">
    <source>
        <dbReference type="ARBA" id="ARBA00022529"/>
    </source>
</evidence>
<keyword evidence="9" id="KW-0732">Signal</keyword>
<evidence type="ECO:0000256" key="9">
    <source>
        <dbReference type="SAM" id="SignalP"/>
    </source>
</evidence>
<feature type="disulfide bond" evidence="8">
    <location>
        <begin position="156"/>
        <end position="162"/>
    </location>
</feature>
<dbReference type="EC" id="3.2.1.17" evidence="2"/>
<dbReference type="Gene3D" id="1.10.530.10">
    <property type="match status" value="1"/>
</dbReference>
<keyword evidence="4" id="KW-0081">Bacteriolytic enzyme</keyword>
<name>A0A6P8Y3Y6_THRPL</name>